<dbReference type="Proteomes" id="UP000438476">
    <property type="component" value="Unassembled WGS sequence"/>
</dbReference>
<dbReference type="OrthoDB" id="9806889at2"/>
<name>A0A6I4T5P7_9SPHN</name>
<dbReference type="InterPro" id="IPR051258">
    <property type="entry name" value="Diverse_Substrate_Transporter"/>
</dbReference>
<evidence type="ECO:0000256" key="2">
    <source>
        <dbReference type="ARBA" id="ARBA00022475"/>
    </source>
</evidence>
<feature type="transmembrane region" description="Helical" evidence="6">
    <location>
        <begin position="177"/>
        <end position="196"/>
    </location>
</feature>
<feature type="domain" description="EamA" evidence="7">
    <location>
        <begin position="178"/>
        <end position="310"/>
    </location>
</feature>
<feature type="transmembrane region" description="Helical" evidence="6">
    <location>
        <begin position="31"/>
        <end position="50"/>
    </location>
</feature>
<protein>
    <submittedName>
        <fullName evidence="8">EamA family transporter</fullName>
    </submittedName>
</protein>
<accession>A0A6I4T5P7</accession>
<feature type="transmembrane region" description="Helical" evidence="6">
    <location>
        <begin position="147"/>
        <end position="165"/>
    </location>
</feature>
<evidence type="ECO:0000313" key="9">
    <source>
        <dbReference type="Proteomes" id="UP000438476"/>
    </source>
</evidence>
<keyword evidence="9" id="KW-1185">Reference proteome</keyword>
<feature type="transmembrane region" description="Helical" evidence="6">
    <location>
        <begin position="294"/>
        <end position="312"/>
    </location>
</feature>
<comment type="subcellular location">
    <subcellularLocation>
        <location evidence="1">Cell membrane</location>
        <topology evidence="1">Multi-pass membrane protein</topology>
    </subcellularLocation>
</comment>
<reference evidence="8 9" key="1">
    <citation type="submission" date="2019-12" db="EMBL/GenBank/DDBJ databases">
        <title>Genomic-based taxomic classification of the family Erythrobacteraceae.</title>
        <authorList>
            <person name="Xu L."/>
        </authorList>
    </citation>
    <scope>NUCLEOTIDE SEQUENCE [LARGE SCALE GENOMIC DNA]</scope>
    <source>
        <strain evidence="8 9">LMG 29518</strain>
    </source>
</reference>
<dbReference type="PANTHER" id="PTHR42920:SF11">
    <property type="entry name" value="INNER MEMBRANE PROTEIN YTFF"/>
    <property type="match status" value="1"/>
</dbReference>
<evidence type="ECO:0000256" key="3">
    <source>
        <dbReference type="ARBA" id="ARBA00022692"/>
    </source>
</evidence>
<feature type="transmembrane region" description="Helical" evidence="6">
    <location>
        <begin position="269"/>
        <end position="288"/>
    </location>
</feature>
<keyword evidence="4 6" id="KW-1133">Transmembrane helix</keyword>
<dbReference type="RefSeq" id="WP_160736613.1">
    <property type="nucleotide sequence ID" value="NZ_WTYT01000004.1"/>
</dbReference>
<feature type="transmembrane region" description="Helical" evidence="6">
    <location>
        <begin position="62"/>
        <end position="80"/>
    </location>
</feature>
<gene>
    <name evidence="8" type="ORF">GRI91_10455</name>
</gene>
<dbReference type="InterPro" id="IPR037185">
    <property type="entry name" value="EmrE-like"/>
</dbReference>
<keyword evidence="2" id="KW-1003">Cell membrane</keyword>
<feature type="transmembrane region" description="Helical" evidence="6">
    <location>
        <begin position="119"/>
        <end position="140"/>
    </location>
</feature>
<keyword evidence="5 6" id="KW-0472">Membrane</keyword>
<evidence type="ECO:0000256" key="5">
    <source>
        <dbReference type="ARBA" id="ARBA00023136"/>
    </source>
</evidence>
<feature type="transmembrane region" description="Helical" evidence="6">
    <location>
        <begin position="92"/>
        <end position="113"/>
    </location>
</feature>
<feature type="transmembrane region" description="Helical" evidence="6">
    <location>
        <begin position="208"/>
        <end position="229"/>
    </location>
</feature>
<dbReference type="AlphaFoldDB" id="A0A6I4T5P7"/>
<evidence type="ECO:0000256" key="1">
    <source>
        <dbReference type="ARBA" id="ARBA00004651"/>
    </source>
</evidence>
<evidence type="ECO:0000256" key="6">
    <source>
        <dbReference type="SAM" id="Phobius"/>
    </source>
</evidence>
<proteinExistence type="predicted"/>
<dbReference type="GO" id="GO:0005886">
    <property type="term" value="C:plasma membrane"/>
    <property type="evidence" value="ECO:0007669"/>
    <property type="project" value="UniProtKB-SubCell"/>
</dbReference>
<dbReference type="EMBL" id="WTYT01000004">
    <property type="protein sequence ID" value="MXO66177.1"/>
    <property type="molecule type" value="Genomic_DNA"/>
</dbReference>
<dbReference type="Pfam" id="PF00892">
    <property type="entry name" value="EamA"/>
    <property type="match status" value="2"/>
</dbReference>
<keyword evidence="3 6" id="KW-0812">Transmembrane</keyword>
<dbReference type="Gene3D" id="1.10.3730.20">
    <property type="match status" value="1"/>
</dbReference>
<comment type="caution">
    <text evidence="8">The sequence shown here is derived from an EMBL/GenBank/DDBJ whole genome shotgun (WGS) entry which is preliminary data.</text>
</comment>
<evidence type="ECO:0000259" key="7">
    <source>
        <dbReference type="Pfam" id="PF00892"/>
    </source>
</evidence>
<dbReference type="PANTHER" id="PTHR42920">
    <property type="entry name" value="OS03G0707200 PROTEIN-RELATED"/>
    <property type="match status" value="1"/>
</dbReference>
<dbReference type="SUPFAM" id="SSF103481">
    <property type="entry name" value="Multidrug resistance efflux transporter EmrE"/>
    <property type="match status" value="2"/>
</dbReference>
<sequence>MSDTIRLRLSAQSLSAQDAKPKRDGLWQRPYLLLSLATLLWASNFVVGRAIPDSLVPVSLSFWRWVLALPIALPFAWPHLRRDWSTIRRRLPILLLLAGAGVGGSNTLAYLGLRTTPATVALLIQSAIPVAILAFGFLMFRDRPEKAQIAAMAFACAGVLLVIQGQAPAGSGAGQTGFGSVLIVGAMLAQAFYATILRRAPAIHPVSLLFTTFALAALLLLPFQLAFGTSLPLDDAKGMEALIYLATGPSILAFFVFNRGVALIGSGKAGIFFYLMPVFGTLLAVPILGESIGMAGLAGFALVGIGFALTRLKTKD</sequence>
<dbReference type="InterPro" id="IPR000620">
    <property type="entry name" value="EamA_dom"/>
</dbReference>
<evidence type="ECO:0000313" key="8">
    <source>
        <dbReference type="EMBL" id="MXO66177.1"/>
    </source>
</evidence>
<evidence type="ECO:0000256" key="4">
    <source>
        <dbReference type="ARBA" id="ARBA00022989"/>
    </source>
</evidence>
<feature type="domain" description="EamA" evidence="7">
    <location>
        <begin position="31"/>
        <end position="163"/>
    </location>
</feature>
<feature type="transmembrane region" description="Helical" evidence="6">
    <location>
        <begin position="241"/>
        <end position="257"/>
    </location>
</feature>
<organism evidence="8 9">
    <name type="scientific">Altericroceibacterium endophyticum</name>
    <dbReference type="NCBI Taxonomy" id="1808508"/>
    <lineage>
        <taxon>Bacteria</taxon>
        <taxon>Pseudomonadati</taxon>
        <taxon>Pseudomonadota</taxon>
        <taxon>Alphaproteobacteria</taxon>
        <taxon>Sphingomonadales</taxon>
        <taxon>Erythrobacteraceae</taxon>
        <taxon>Altericroceibacterium</taxon>
    </lineage>
</organism>